<evidence type="ECO:0000313" key="2">
    <source>
        <dbReference type="EMBL" id="KXZ46001.1"/>
    </source>
</evidence>
<evidence type="ECO:0000313" key="3">
    <source>
        <dbReference type="Proteomes" id="UP000075714"/>
    </source>
</evidence>
<keyword evidence="3" id="KW-1185">Reference proteome</keyword>
<dbReference type="EMBL" id="LSYV01000049">
    <property type="protein sequence ID" value="KXZ46001.1"/>
    <property type="molecule type" value="Genomic_DNA"/>
</dbReference>
<accession>A0A150G869</accession>
<dbReference type="InterPro" id="IPR003609">
    <property type="entry name" value="Pan_app"/>
</dbReference>
<dbReference type="Pfam" id="PF14295">
    <property type="entry name" value="PAN_4"/>
    <property type="match status" value="2"/>
</dbReference>
<comment type="caution">
    <text evidence="2">The sequence shown here is derived from an EMBL/GenBank/DDBJ whole genome shotgun (WGS) entry which is preliminary data.</text>
</comment>
<dbReference type="AlphaFoldDB" id="A0A150G869"/>
<name>A0A150G869_GONPE</name>
<organism evidence="2 3">
    <name type="scientific">Gonium pectorale</name>
    <name type="common">Green alga</name>
    <dbReference type="NCBI Taxonomy" id="33097"/>
    <lineage>
        <taxon>Eukaryota</taxon>
        <taxon>Viridiplantae</taxon>
        <taxon>Chlorophyta</taxon>
        <taxon>core chlorophytes</taxon>
        <taxon>Chlorophyceae</taxon>
        <taxon>CS clade</taxon>
        <taxon>Chlamydomonadales</taxon>
        <taxon>Volvocaceae</taxon>
        <taxon>Gonium</taxon>
    </lineage>
</organism>
<feature type="domain" description="Apple" evidence="1">
    <location>
        <begin position="119"/>
        <end position="143"/>
    </location>
</feature>
<reference evidence="3" key="1">
    <citation type="journal article" date="2016" name="Nat. Commun.">
        <title>The Gonium pectorale genome demonstrates co-option of cell cycle regulation during the evolution of multicellularity.</title>
        <authorList>
            <person name="Hanschen E.R."/>
            <person name="Marriage T.N."/>
            <person name="Ferris P.J."/>
            <person name="Hamaji T."/>
            <person name="Toyoda A."/>
            <person name="Fujiyama A."/>
            <person name="Neme R."/>
            <person name="Noguchi H."/>
            <person name="Minakuchi Y."/>
            <person name="Suzuki M."/>
            <person name="Kawai-Toyooka H."/>
            <person name="Smith D.R."/>
            <person name="Sparks H."/>
            <person name="Anderson J."/>
            <person name="Bakaric R."/>
            <person name="Luria V."/>
            <person name="Karger A."/>
            <person name="Kirschner M.W."/>
            <person name="Durand P.M."/>
            <person name="Michod R.E."/>
            <person name="Nozaki H."/>
            <person name="Olson B.J."/>
        </authorList>
    </citation>
    <scope>NUCLEOTIDE SEQUENCE [LARGE SCALE GENOMIC DNA]</scope>
    <source>
        <strain evidence="3">NIES-2863</strain>
    </source>
</reference>
<gene>
    <name evidence="2" type="ORF">GPECTOR_48g433</name>
</gene>
<dbReference type="Gene3D" id="3.50.4.10">
    <property type="entry name" value="Hepatocyte Growth Factor"/>
    <property type="match status" value="1"/>
</dbReference>
<feature type="domain" description="Apple" evidence="1">
    <location>
        <begin position="192"/>
        <end position="217"/>
    </location>
</feature>
<evidence type="ECO:0000259" key="1">
    <source>
        <dbReference type="Pfam" id="PF14295"/>
    </source>
</evidence>
<dbReference type="Proteomes" id="UP000075714">
    <property type="component" value="Unassembled WGS sequence"/>
</dbReference>
<protein>
    <recommendedName>
        <fullName evidence="1">Apple domain-containing protein</fullName>
    </recommendedName>
</protein>
<sequence length="218" mass="23681">MGADRVIGGLLAAAEACSENSQCAGFNSHGQLKDASGPPYLSVVSPPGFCFFEKAAGNCEYSIFSLFNECFLKSSPFKGSNGQNRLSNYFAQVCLKRSNTVTRSADPGCMVGVDIRGYDKAVVYATRSREECRLACDNDPGCQFSVRQLDGDCYLKSEPFSSTYGNNNHNSSEVDQLCLKRGTDRGCLSGIDWRGDTLYTFNTTSTEACRTECDGNTK</sequence>
<proteinExistence type="predicted"/>